<comment type="caution">
    <text evidence="1">The sequence shown here is derived from an EMBL/GenBank/DDBJ whole genome shotgun (WGS) entry which is preliminary data.</text>
</comment>
<dbReference type="Proteomes" id="UP001164929">
    <property type="component" value="Chromosome 11"/>
</dbReference>
<sequence>MLVAFQKPYKVLGGLLVESISYTIDTFIIQLNQEDDDELESARVDVERNNLTTWMLFRDWALVLWTLITKRQTPWASVAKQRKICKVQWKITKGFKCAKNNNLRNGIMVKWQWGVELTLEKDFKSF</sequence>
<dbReference type="AlphaFoldDB" id="A0AAD6M6A9"/>
<dbReference type="EMBL" id="JAQIZT010000011">
    <property type="protein sequence ID" value="KAJ6979437.1"/>
    <property type="molecule type" value="Genomic_DNA"/>
</dbReference>
<protein>
    <submittedName>
        <fullName evidence="1">Uncharacterized protein</fullName>
    </submittedName>
</protein>
<proteinExistence type="predicted"/>
<reference evidence="1" key="1">
    <citation type="journal article" date="2023" name="Mol. Ecol. Resour.">
        <title>Chromosome-level genome assembly of a triploid poplar Populus alba 'Berolinensis'.</title>
        <authorList>
            <person name="Chen S."/>
            <person name="Yu Y."/>
            <person name="Wang X."/>
            <person name="Wang S."/>
            <person name="Zhang T."/>
            <person name="Zhou Y."/>
            <person name="He R."/>
            <person name="Meng N."/>
            <person name="Wang Y."/>
            <person name="Liu W."/>
            <person name="Liu Z."/>
            <person name="Liu J."/>
            <person name="Guo Q."/>
            <person name="Huang H."/>
            <person name="Sederoff R.R."/>
            <person name="Wang G."/>
            <person name="Qu G."/>
            <person name="Chen S."/>
        </authorList>
    </citation>
    <scope>NUCLEOTIDE SEQUENCE</scope>
    <source>
        <strain evidence="1">SC-2020</strain>
    </source>
</reference>
<name>A0AAD6M6A9_9ROSI</name>
<evidence type="ECO:0000313" key="1">
    <source>
        <dbReference type="EMBL" id="KAJ6979437.1"/>
    </source>
</evidence>
<keyword evidence="2" id="KW-1185">Reference proteome</keyword>
<gene>
    <name evidence="1" type="ORF">NC653_027550</name>
</gene>
<accession>A0AAD6M6A9</accession>
<organism evidence="1 2">
    <name type="scientific">Populus alba x Populus x berolinensis</name>
    <dbReference type="NCBI Taxonomy" id="444605"/>
    <lineage>
        <taxon>Eukaryota</taxon>
        <taxon>Viridiplantae</taxon>
        <taxon>Streptophyta</taxon>
        <taxon>Embryophyta</taxon>
        <taxon>Tracheophyta</taxon>
        <taxon>Spermatophyta</taxon>
        <taxon>Magnoliopsida</taxon>
        <taxon>eudicotyledons</taxon>
        <taxon>Gunneridae</taxon>
        <taxon>Pentapetalae</taxon>
        <taxon>rosids</taxon>
        <taxon>fabids</taxon>
        <taxon>Malpighiales</taxon>
        <taxon>Salicaceae</taxon>
        <taxon>Saliceae</taxon>
        <taxon>Populus</taxon>
    </lineage>
</organism>
<evidence type="ECO:0000313" key="2">
    <source>
        <dbReference type="Proteomes" id="UP001164929"/>
    </source>
</evidence>